<keyword evidence="2" id="KW-0418">Kinase</keyword>
<dbReference type="Gene3D" id="3.40.50.300">
    <property type="entry name" value="P-loop containing nucleotide triphosphate hydrolases"/>
    <property type="match status" value="1"/>
</dbReference>
<dbReference type="RefSeq" id="WP_024728567.1">
    <property type="nucleotide sequence ID" value="NZ_BAABXW010000001.1"/>
</dbReference>
<accession>A0ABV4DLT3</accession>
<gene>
    <name evidence="2" type="ORF">AALG99_11115</name>
</gene>
<evidence type="ECO:0000313" key="3">
    <source>
        <dbReference type="Proteomes" id="UP001565219"/>
    </source>
</evidence>
<reference evidence="2 3" key="1">
    <citation type="submission" date="2024-03" db="EMBL/GenBank/DDBJ databases">
        <title>Mouse gut bacterial collection (mGBC) of GemPharmatech.</title>
        <authorList>
            <person name="He Y."/>
            <person name="Dong L."/>
            <person name="Wu D."/>
            <person name="Gao X."/>
            <person name="Lin Z."/>
        </authorList>
    </citation>
    <scope>NUCLEOTIDE SEQUENCE [LARGE SCALE GENOMIC DNA]</scope>
    <source>
        <strain evidence="2 3">32-10</strain>
    </source>
</reference>
<dbReference type="EMBL" id="JBCLTR010000014">
    <property type="protein sequence ID" value="MEY8634066.1"/>
    <property type="molecule type" value="Genomic_DNA"/>
</dbReference>
<sequence length="293" mass="33557">MKNWKEYVFDVNGFQINTLYSEETIETIFLPMLRKFTGMQKKLGRRLIVFLAAPPAVGKTTLSKFLEYLAVQQEDLTEIQAIGLDGFHYHSDYINTHNAVVMGKEVPMKKVKGCPETYNTGKLEEKLGRIKEEDILWPIYDRNIHDVVEDLEKITKDIVLIEGNWLLLDEEPWKTLKDTADYTILIRSEEETLKERLIGRKMKGGLTREEAEDWYINSDSVNVRRVLETSLDGDLMLKVEPDGDYTRRIKDEINSGSSCREKSGLCKGSGPSGNRRRGTLGKGCVKQHLPVNL</sequence>
<comment type="caution">
    <text evidence="2">The sequence shown here is derived from an EMBL/GenBank/DDBJ whole genome shotgun (WGS) entry which is preliminary data.</text>
</comment>
<proteinExistence type="predicted"/>
<dbReference type="Proteomes" id="UP001565219">
    <property type="component" value="Unassembled WGS sequence"/>
</dbReference>
<keyword evidence="2" id="KW-0808">Transferase</keyword>
<protein>
    <submittedName>
        <fullName evidence="2">Nucleoside/nucleotide kinase family protein</fullName>
    </submittedName>
</protein>
<dbReference type="SUPFAM" id="SSF52540">
    <property type="entry name" value="P-loop containing nucleoside triphosphate hydrolases"/>
    <property type="match status" value="1"/>
</dbReference>
<keyword evidence="3" id="KW-1185">Reference proteome</keyword>
<feature type="region of interest" description="Disordered" evidence="1">
    <location>
        <begin position="260"/>
        <end position="281"/>
    </location>
</feature>
<dbReference type="InterPro" id="IPR027417">
    <property type="entry name" value="P-loop_NTPase"/>
</dbReference>
<dbReference type="GO" id="GO:0016301">
    <property type="term" value="F:kinase activity"/>
    <property type="evidence" value="ECO:0007669"/>
    <property type="project" value="UniProtKB-KW"/>
</dbReference>
<name>A0ABV4DLT3_9FIRM</name>
<evidence type="ECO:0000256" key="1">
    <source>
        <dbReference type="SAM" id="MobiDB-lite"/>
    </source>
</evidence>
<evidence type="ECO:0000313" key="2">
    <source>
        <dbReference type="EMBL" id="MEY8634066.1"/>
    </source>
</evidence>
<organism evidence="2 3">
    <name type="scientific">Anaerostipes hominis</name>
    <name type="common">ex Lee et al. 2021</name>
    <dbReference type="NCBI Taxonomy" id="2025494"/>
    <lineage>
        <taxon>Bacteria</taxon>
        <taxon>Bacillati</taxon>
        <taxon>Bacillota</taxon>
        <taxon>Clostridia</taxon>
        <taxon>Lachnospirales</taxon>
        <taxon>Lachnospiraceae</taxon>
        <taxon>Anaerostipes</taxon>
    </lineage>
</organism>
<dbReference type="NCBIfam" id="NF006745">
    <property type="entry name" value="PRK09270.1-4"/>
    <property type="match status" value="1"/>
</dbReference>